<protein>
    <submittedName>
        <fullName evidence="1">Uncharacterized protein</fullName>
    </submittedName>
</protein>
<keyword evidence="2" id="KW-1185">Reference proteome</keyword>
<dbReference type="EMBL" id="CM042014">
    <property type="protein sequence ID" value="KAI3723945.1"/>
    <property type="molecule type" value="Genomic_DNA"/>
</dbReference>
<gene>
    <name evidence="1" type="ORF">L2E82_35707</name>
</gene>
<evidence type="ECO:0000313" key="1">
    <source>
        <dbReference type="EMBL" id="KAI3723945.1"/>
    </source>
</evidence>
<comment type="caution">
    <text evidence="1">The sequence shown here is derived from an EMBL/GenBank/DDBJ whole genome shotgun (WGS) entry which is preliminary data.</text>
</comment>
<organism evidence="1 2">
    <name type="scientific">Cichorium intybus</name>
    <name type="common">Chicory</name>
    <dbReference type="NCBI Taxonomy" id="13427"/>
    <lineage>
        <taxon>Eukaryota</taxon>
        <taxon>Viridiplantae</taxon>
        <taxon>Streptophyta</taxon>
        <taxon>Embryophyta</taxon>
        <taxon>Tracheophyta</taxon>
        <taxon>Spermatophyta</taxon>
        <taxon>Magnoliopsida</taxon>
        <taxon>eudicotyledons</taxon>
        <taxon>Gunneridae</taxon>
        <taxon>Pentapetalae</taxon>
        <taxon>asterids</taxon>
        <taxon>campanulids</taxon>
        <taxon>Asterales</taxon>
        <taxon>Asteraceae</taxon>
        <taxon>Cichorioideae</taxon>
        <taxon>Cichorieae</taxon>
        <taxon>Cichoriinae</taxon>
        <taxon>Cichorium</taxon>
    </lineage>
</organism>
<proteinExistence type="predicted"/>
<reference evidence="1 2" key="2">
    <citation type="journal article" date="2022" name="Mol. Ecol. Resour.">
        <title>The genomes of chicory, endive, great burdock and yacon provide insights into Asteraceae paleo-polyploidization history and plant inulin production.</title>
        <authorList>
            <person name="Fan W."/>
            <person name="Wang S."/>
            <person name="Wang H."/>
            <person name="Wang A."/>
            <person name="Jiang F."/>
            <person name="Liu H."/>
            <person name="Zhao H."/>
            <person name="Xu D."/>
            <person name="Zhang Y."/>
        </authorList>
    </citation>
    <scope>NUCLEOTIDE SEQUENCE [LARGE SCALE GENOMIC DNA]</scope>
    <source>
        <strain evidence="2">cv. Punajuju</strain>
        <tissue evidence="1">Leaves</tissue>
    </source>
</reference>
<evidence type="ECO:0000313" key="2">
    <source>
        <dbReference type="Proteomes" id="UP001055811"/>
    </source>
</evidence>
<dbReference type="Proteomes" id="UP001055811">
    <property type="component" value="Linkage Group LG06"/>
</dbReference>
<name>A0ACB9BPL0_CICIN</name>
<reference evidence="2" key="1">
    <citation type="journal article" date="2022" name="Mol. Ecol. Resour.">
        <title>The genomes of chicory, endive, great burdock and yacon provide insights into Asteraceae palaeo-polyploidization history and plant inulin production.</title>
        <authorList>
            <person name="Fan W."/>
            <person name="Wang S."/>
            <person name="Wang H."/>
            <person name="Wang A."/>
            <person name="Jiang F."/>
            <person name="Liu H."/>
            <person name="Zhao H."/>
            <person name="Xu D."/>
            <person name="Zhang Y."/>
        </authorList>
    </citation>
    <scope>NUCLEOTIDE SEQUENCE [LARGE SCALE GENOMIC DNA]</scope>
    <source>
        <strain evidence="2">cv. Punajuju</strain>
    </source>
</reference>
<accession>A0ACB9BPL0</accession>
<sequence>MDTIMKRIEDAMEFQVRLRRRIGQSPNLGRYLALLLPTQVDASTNPMPHLLQIDLQSILNWQLKSQL</sequence>